<keyword evidence="2" id="KW-1185">Reference proteome</keyword>
<dbReference type="RefSeq" id="WP_134359466.1">
    <property type="nucleotide sequence ID" value="NZ_CP038033.1"/>
</dbReference>
<reference evidence="1 2" key="1">
    <citation type="submission" date="2019-03" db="EMBL/GenBank/DDBJ databases">
        <title>The genome sequence of Nitrosococcus wardiae strain D1FHST reveals the archetypal metabolic capacity of ammonia-oxidizing Gammaproteobacteria.</title>
        <authorList>
            <person name="Wang L."/>
            <person name="Lim C.K."/>
            <person name="Hanson T.E."/>
            <person name="Dang H."/>
            <person name="Klotz M.G."/>
        </authorList>
    </citation>
    <scope>NUCLEOTIDE SEQUENCE [LARGE SCALE GENOMIC DNA]</scope>
    <source>
        <strain evidence="1 2">D1FHS</strain>
    </source>
</reference>
<sequence length="180" mass="20372">MGQRQKGIYRARHKQGHFEVIADKSVLAFERDQEEGAPAPAGKRFAFVRTFDTQPKRRVVEVLRSQDLQANPQVTFLSDGGEDVRNLPLYLNPQAEHILDGFPVTMRLTTMTQTAKGLPATFGEGAEALELRDEVPDALESIKGSLWHGNVFRALQETNPSRWTWRQQRSTARTEPHASY</sequence>
<dbReference type="AlphaFoldDB" id="A0A4P7C5D5"/>
<gene>
    <name evidence="1" type="ORF">E3U44_18200</name>
</gene>
<evidence type="ECO:0000313" key="2">
    <source>
        <dbReference type="Proteomes" id="UP000294325"/>
    </source>
</evidence>
<name>A0A4P7C5D5_9GAMM</name>
<organism evidence="1 2">
    <name type="scientific">Nitrosococcus wardiae</name>
    <dbReference type="NCBI Taxonomy" id="1814290"/>
    <lineage>
        <taxon>Bacteria</taxon>
        <taxon>Pseudomonadati</taxon>
        <taxon>Pseudomonadota</taxon>
        <taxon>Gammaproteobacteria</taxon>
        <taxon>Chromatiales</taxon>
        <taxon>Chromatiaceae</taxon>
        <taxon>Nitrosococcus</taxon>
    </lineage>
</organism>
<evidence type="ECO:0000313" key="1">
    <source>
        <dbReference type="EMBL" id="QBQ56216.1"/>
    </source>
</evidence>
<dbReference type="KEGG" id="nwr:E3U44_18200"/>
<protein>
    <submittedName>
        <fullName evidence="1">Uncharacterized protein</fullName>
    </submittedName>
</protein>
<dbReference type="OrthoDB" id="8089897at2"/>
<proteinExistence type="predicted"/>
<accession>A0A4P7C5D5</accession>
<dbReference type="Proteomes" id="UP000294325">
    <property type="component" value="Chromosome"/>
</dbReference>
<dbReference type="EMBL" id="CP038033">
    <property type="protein sequence ID" value="QBQ56216.1"/>
    <property type="molecule type" value="Genomic_DNA"/>
</dbReference>